<evidence type="ECO:0000313" key="2">
    <source>
        <dbReference type="EMBL" id="PDX58373.1"/>
    </source>
</evidence>
<proteinExistence type="predicted"/>
<dbReference type="CDD" id="cd00009">
    <property type="entry name" value="AAA"/>
    <property type="match status" value="1"/>
</dbReference>
<dbReference type="SUPFAM" id="SSF52540">
    <property type="entry name" value="P-loop containing nucleoside triphosphate hydrolases"/>
    <property type="match status" value="1"/>
</dbReference>
<dbReference type="AlphaFoldDB" id="A0A2A6ZAH4"/>
<dbReference type="Gene3D" id="3.40.50.300">
    <property type="entry name" value="P-loop containing nucleotide triphosphate hydrolases"/>
    <property type="match status" value="1"/>
</dbReference>
<sequence>MNIKRAKEEIEHTVKAYLAKDALGEYAIPAIRQRPILLMGPPGIGKTQVMEQVARECGVALVAYTITHHTRQSAVGLPFIRQRNYGGKDVSVTEYTMSEIIASIYAKMEATGLSEGILFIDEINCVSETLAPTMLQFLQCKTFGNQAVPAGWVIVAAGNPPEYNKSVRDFDIVTLDRVRRMDIEPDLPVWKDYARAAHIHSAILSYLELHPQNFYQINADVDGTQFVTARGWEDLSNLLDTYETMGLQADEDLIREYIQHPKIAEDFSAYLDLYYKYRDDYGVEEILAGQAKPAVFARLLQAPFDERLSLVSLILAGLGTRFTASRQADAVADSCYAFLRETKKALATVPEDIPDGSAEMFHQQIMDHDTETQQKRAAGLLSKDALTTRLQVLAVLRGWEGELRRANAAGTQEAFDLLRGQFQSLADEREKAQQTASAALEAAFDFMEQAFAESQEMVVFVTELTVNPVSHAFLTENGCERYFKYNKDLLLDHRKAALQQELAAEQRRHGGV</sequence>
<dbReference type="SMART" id="SM00382">
    <property type="entry name" value="AAA"/>
    <property type="match status" value="1"/>
</dbReference>
<dbReference type="Proteomes" id="UP000220752">
    <property type="component" value="Unassembled WGS sequence"/>
</dbReference>
<dbReference type="InterPro" id="IPR003959">
    <property type="entry name" value="ATPase_AAA_core"/>
</dbReference>
<dbReference type="EMBL" id="NMTQ01000031">
    <property type="protein sequence ID" value="PDX58373.1"/>
    <property type="molecule type" value="Genomic_DNA"/>
</dbReference>
<feature type="domain" description="AAA+ ATPase" evidence="1">
    <location>
        <begin position="32"/>
        <end position="189"/>
    </location>
</feature>
<dbReference type="InterPro" id="IPR027417">
    <property type="entry name" value="P-loop_NTPase"/>
</dbReference>
<dbReference type="InterPro" id="IPR003593">
    <property type="entry name" value="AAA+_ATPase"/>
</dbReference>
<reference evidence="2 3" key="1">
    <citation type="journal article" date="2017" name="Front. Microbiol.">
        <title>New Insights into the Diversity of the Genus Faecalibacterium.</title>
        <authorList>
            <person name="Benevides L."/>
            <person name="Burman S."/>
            <person name="Martin R."/>
            <person name="Robert V."/>
            <person name="Thomas M."/>
            <person name="Miquel S."/>
            <person name="Chain F."/>
            <person name="Sokol H."/>
            <person name="Bermudez-Humaran L.G."/>
            <person name="Morrison M."/>
            <person name="Langella P."/>
            <person name="Azevedo V.A."/>
            <person name="Chatel J.M."/>
            <person name="Soares S."/>
        </authorList>
    </citation>
    <scope>NUCLEOTIDE SEQUENCE [LARGE SCALE GENOMIC DNA]</scope>
    <source>
        <strain evidence="3">CNCM I-4540</strain>
    </source>
</reference>
<dbReference type="GO" id="GO:0005524">
    <property type="term" value="F:ATP binding"/>
    <property type="evidence" value="ECO:0007669"/>
    <property type="project" value="InterPro"/>
</dbReference>
<organism evidence="2 3">
    <name type="scientific">Faecalibacterium langellae</name>
    <dbReference type="NCBI Taxonomy" id="3435293"/>
    <lineage>
        <taxon>Bacteria</taxon>
        <taxon>Bacillati</taxon>
        <taxon>Bacillota</taxon>
        <taxon>Clostridia</taxon>
        <taxon>Eubacteriales</taxon>
        <taxon>Oscillospiraceae</taxon>
        <taxon>Faecalibacterium</taxon>
    </lineage>
</organism>
<dbReference type="Pfam" id="PF00004">
    <property type="entry name" value="AAA"/>
    <property type="match status" value="1"/>
</dbReference>
<evidence type="ECO:0000313" key="3">
    <source>
        <dbReference type="Proteomes" id="UP000220752"/>
    </source>
</evidence>
<evidence type="ECO:0000259" key="1">
    <source>
        <dbReference type="SMART" id="SM00382"/>
    </source>
</evidence>
<accession>A0A2A6ZAH4</accession>
<protein>
    <submittedName>
        <fullName evidence="2">ATPase</fullName>
    </submittedName>
</protein>
<name>A0A2A6ZAH4_9FIRM</name>
<dbReference type="GO" id="GO:0016887">
    <property type="term" value="F:ATP hydrolysis activity"/>
    <property type="evidence" value="ECO:0007669"/>
    <property type="project" value="InterPro"/>
</dbReference>
<gene>
    <name evidence="2" type="ORF">CGS46_08530</name>
</gene>
<comment type="caution">
    <text evidence="2">The sequence shown here is derived from an EMBL/GenBank/DDBJ whole genome shotgun (WGS) entry which is preliminary data.</text>
</comment>
<keyword evidence="3" id="KW-1185">Reference proteome</keyword>